<dbReference type="InterPro" id="IPR010562">
    <property type="entry name" value="Haemolymph_juvenile_hormone-bd"/>
</dbReference>
<keyword evidence="2" id="KW-0090">Biological rhythms</keyword>
<evidence type="ECO:0000256" key="4">
    <source>
        <dbReference type="SAM" id="SignalP"/>
    </source>
</evidence>
<dbReference type="PANTHER" id="PTHR11008">
    <property type="entry name" value="PROTEIN TAKEOUT-LIKE PROTEIN"/>
    <property type="match status" value="1"/>
</dbReference>
<comment type="similarity">
    <text evidence="3">Belongs to the TO family.</text>
</comment>
<evidence type="ECO:0000256" key="3">
    <source>
        <dbReference type="ARBA" id="ARBA00060902"/>
    </source>
</evidence>
<dbReference type="GO" id="GO:0007623">
    <property type="term" value="P:circadian rhythm"/>
    <property type="evidence" value="ECO:0007669"/>
    <property type="project" value="UniProtKB-ARBA"/>
</dbReference>
<keyword evidence="1 4" id="KW-0732">Signal</keyword>
<dbReference type="InterPro" id="IPR038606">
    <property type="entry name" value="To_sf"/>
</dbReference>
<name>A0A9P0CHR3_9CUCU</name>
<dbReference type="GO" id="GO:0005615">
    <property type="term" value="C:extracellular space"/>
    <property type="evidence" value="ECO:0007669"/>
    <property type="project" value="TreeGrafter"/>
</dbReference>
<feature type="signal peptide" evidence="4">
    <location>
        <begin position="1"/>
        <end position="24"/>
    </location>
</feature>
<dbReference type="Pfam" id="PF06585">
    <property type="entry name" value="JHBP"/>
    <property type="match status" value="1"/>
</dbReference>
<protein>
    <submittedName>
        <fullName evidence="5">Uncharacterized protein</fullName>
    </submittedName>
</protein>
<dbReference type="OrthoDB" id="7419171at2759"/>
<dbReference type="Gene3D" id="3.15.10.30">
    <property type="entry name" value="Haemolymph juvenile hormone binding protein"/>
    <property type="match status" value="1"/>
</dbReference>
<evidence type="ECO:0000313" key="5">
    <source>
        <dbReference type="EMBL" id="CAH1099570.1"/>
    </source>
</evidence>
<organism evidence="5 6">
    <name type="scientific">Psylliodes chrysocephalus</name>
    <dbReference type="NCBI Taxonomy" id="3402493"/>
    <lineage>
        <taxon>Eukaryota</taxon>
        <taxon>Metazoa</taxon>
        <taxon>Ecdysozoa</taxon>
        <taxon>Arthropoda</taxon>
        <taxon>Hexapoda</taxon>
        <taxon>Insecta</taxon>
        <taxon>Pterygota</taxon>
        <taxon>Neoptera</taxon>
        <taxon>Endopterygota</taxon>
        <taxon>Coleoptera</taxon>
        <taxon>Polyphaga</taxon>
        <taxon>Cucujiformia</taxon>
        <taxon>Chrysomeloidea</taxon>
        <taxon>Chrysomelidae</taxon>
        <taxon>Galerucinae</taxon>
        <taxon>Alticini</taxon>
        <taxon>Psylliodes</taxon>
    </lineage>
</organism>
<dbReference type="PANTHER" id="PTHR11008:SF32">
    <property type="entry name" value="CIRCADIAN CLOCK-CONTROLLED PROTEIN DAYWAKE-RELATED"/>
    <property type="match status" value="1"/>
</dbReference>
<reference evidence="5" key="1">
    <citation type="submission" date="2022-01" db="EMBL/GenBank/DDBJ databases">
        <authorList>
            <person name="King R."/>
        </authorList>
    </citation>
    <scope>NUCLEOTIDE SEQUENCE</scope>
</reference>
<keyword evidence="6" id="KW-1185">Reference proteome</keyword>
<evidence type="ECO:0000313" key="6">
    <source>
        <dbReference type="Proteomes" id="UP001153636"/>
    </source>
</evidence>
<proteinExistence type="inferred from homology"/>
<dbReference type="AlphaFoldDB" id="A0A9P0CHR3"/>
<evidence type="ECO:0000256" key="2">
    <source>
        <dbReference type="ARBA" id="ARBA00023108"/>
    </source>
</evidence>
<sequence>MIVFRSKVYFAVFCLILVYRSASAAKELRDNKNVKNKDVKGFSTDENVSWIGRLNNLSKYLPNCHRYDKHLNSCLVEATEKVKPFLAKGIPELGLPAFEPFIIPEINLEQGTSALNFKAKLKNTEIYGLTNYTFSKFDFDVPNLQFFCECTINNLQLRGNYSVTGKILVAPIVGSGTFTASVENCNATVYQKVKVEKRKGGLNFIVPTHTNSSINVSGPKANLQGLFDNNSDLSKITNKVINDNVNELFEDLKPVLEKVLSDILEDLLFKAIEGQIPYDKLYPPIP</sequence>
<accession>A0A9P0CHR3</accession>
<dbReference type="SMART" id="SM00700">
    <property type="entry name" value="JHBP"/>
    <property type="match status" value="1"/>
</dbReference>
<evidence type="ECO:0000256" key="1">
    <source>
        <dbReference type="ARBA" id="ARBA00022729"/>
    </source>
</evidence>
<dbReference type="EMBL" id="OV651813">
    <property type="protein sequence ID" value="CAH1099570.1"/>
    <property type="molecule type" value="Genomic_DNA"/>
</dbReference>
<dbReference type="Proteomes" id="UP001153636">
    <property type="component" value="Chromosome 1"/>
</dbReference>
<dbReference type="FunFam" id="3.15.10.30:FF:000001">
    <property type="entry name" value="Takeout-like protein 1"/>
    <property type="match status" value="1"/>
</dbReference>
<gene>
    <name evidence="5" type="ORF">PSYICH_LOCUS670</name>
</gene>
<feature type="chain" id="PRO_5040275114" evidence="4">
    <location>
        <begin position="25"/>
        <end position="286"/>
    </location>
</feature>